<dbReference type="AlphaFoldDB" id="A0A6G0THA7"/>
<dbReference type="Proteomes" id="UP000475862">
    <property type="component" value="Unassembled WGS sequence"/>
</dbReference>
<evidence type="ECO:0000256" key="1">
    <source>
        <dbReference type="SAM" id="MobiDB-lite"/>
    </source>
</evidence>
<evidence type="ECO:0000313" key="2">
    <source>
        <dbReference type="EMBL" id="KAE9531910.1"/>
    </source>
</evidence>
<organism evidence="2 3">
    <name type="scientific">Aphis glycines</name>
    <name type="common">Soybean aphid</name>
    <dbReference type="NCBI Taxonomy" id="307491"/>
    <lineage>
        <taxon>Eukaryota</taxon>
        <taxon>Metazoa</taxon>
        <taxon>Ecdysozoa</taxon>
        <taxon>Arthropoda</taxon>
        <taxon>Hexapoda</taxon>
        <taxon>Insecta</taxon>
        <taxon>Pterygota</taxon>
        <taxon>Neoptera</taxon>
        <taxon>Paraneoptera</taxon>
        <taxon>Hemiptera</taxon>
        <taxon>Sternorrhyncha</taxon>
        <taxon>Aphidomorpha</taxon>
        <taxon>Aphidoidea</taxon>
        <taxon>Aphididae</taxon>
        <taxon>Aphidini</taxon>
        <taxon>Aphis</taxon>
        <taxon>Aphis</taxon>
    </lineage>
</organism>
<proteinExistence type="predicted"/>
<accession>A0A6G0THA7</accession>
<gene>
    <name evidence="2" type="ORF">AGLY_010112</name>
</gene>
<dbReference type="EMBL" id="VYZN01000040">
    <property type="protein sequence ID" value="KAE9531910.1"/>
    <property type="molecule type" value="Genomic_DNA"/>
</dbReference>
<feature type="region of interest" description="Disordered" evidence="1">
    <location>
        <begin position="1"/>
        <end position="25"/>
    </location>
</feature>
<reference evidence="2 3" key="1">
    <citation type="submission" date="2019-08" db="EMBL/GenBank/DDBJ databases">
        <title>The genome of the soybean aphid Biotype 1, its phylome, world population structure and adaptation to the North American continent.</title>
        <authorList>
            <person name="Giordano R."/>
            <person name="Donthu R.K."/>
            <person name="Hernandez A.G."/>
            <person name="Wright C.L."/>
            <person name="Zimin A.V."/>
        </authorList>
    </citation>
    <scope>NUCLEOTIDE SEQUENCE [LARGE SCALE GENOMIC DNA]</scope>
    <source>
        <tissue evidence="2">Whole aphids</tissue>
    </source>
</reference>
<protein>
    <submittedName>
        <fullName evidence="2">Uncharacterized protein</fullName>
    </submittedName>
</protein>
<keyword evidence="3" id="KW-1185">Reference proteome</keyword>
<comment type="caution">
    <text evidence="2">The sequence shown here is derived from an EMBL/GenBank/DDBJ whole genome shotgun (WGS) entry which is preliminary data.</text>
</comment>
<feature type="compositionally biased region" description="Polar residues" evidence="1">
    <location>
        <begin position="14"/>
        <end position="25"/>
    </location>
</feature>
<evidence type="ECO:0000313" key="3">
    <source>
        <dbReference type="Proteomes" id="UP000475862"/>
    </source>
</evidence>
<sequence>MTSCYSKQRDERNNVNQTGNGQVSNGNGVRSINQITAVTEEFIKWITVAHTWAAKTKLVVFSSSVRHPVVFRKKIHTLDKVDPLLAVTVVSFVVTYYPHFRSVTIGQYNEFNEFKLFIGVVFFRDLYFVNHKIVFKTIVSYLTPTPLPRINQIFTYMQDLKINVLVYSGRVVLEWDVSIKPQMRVKKYSQLLFNEFELHGCTGLDKAIPSAAVLLD</sequence>
<name>A0A6G0THA7_APHGL</name>